<dbReference type="AlphaFoldDB" id="A0A8J5XAD9"/>
<comment type="caution">
    <text evidence="2">The sequence shown here is derived from an EMBL/GenBank/DDBJ whole genome shotgun (WGS) entry which is preliminary data.</text>
</comment>
<dbReference type="Proteomes" id="UP000751190">
    <property type="component" value="Unassembled WGS sequence"/>
</dbReference>
<sequence length="210" mass="23294">MADERRAAFLVSRRTYEKNRDADRDKLDPPYLTQHTPHVPGAYAGVRTAAWEIHGSGTGLLARAWEQGTVGVCAKEELERRARAGEPTDRYGKPPKARLLAEYMPTRAEAERRLELSEVAPHVRARIADAMAGRKERSIEQAEVDKLLRSIWKPHSNGLVLEPTGAAYERAVGDGRVPSGNASARRRKQLLEENRRLRQILASAGASAPS</sequence>
<feature type="region of interest" description="Disordered" evidence="1">
    <location>
        <begin position="13"/>
        <end position="39"/>
    </location>
</feature>
<evidence type="ECO:0000313" key="3">
    <source>
        <dbReference type="Proteomes" id="UP000751190"/>
    </source>
</evidence>
<organism evidence="2 3">
    <name type="scientific">Diacronema lutheri</name>
    <name type="common">Unicellular marine alga</name>
    <name type="synonym">Monochrysis lutheri</name>
    <dbReference type="NCBI Taxonomy" id="2081491"/>
    <lineage>
        <taxon>Eukaryota</taxon>
        <taxon>Haptista</taxon>
        <taxon>Haptophyta</taxon>
        <taxon>Pavlovophyceae</taxon>
        <taxon>Pavlovales</taxon>
        <taxon>Pavlovaceae</taxon>
        <taxon>Diacronema</taxon>
    </lineage>
</organism>
<protein>
    <submittedName>
        <fullName evidence="2">Uncharacterized protein</fullName>
    </submittedName>
</protein>
<keyword evidence="3" id="KW-1185">Reference proteome</keyword>
<proteinExistence type="predicted"/>
<evidence type="ECO:0000256" key="1">
    <source>
        <dbReference type="SAM" id="MobiDB-lite"/>
    </source>
</evidence>
<accession>A0A8J5XAD9</accession>
<gene>
    <name evidence="2" type="ORF">KFE25_000998</name>
</gene>
<feature type="compositionally biased region" description="Basic and acidic residues" evidence="1">
    <location>
        <begin position="14"/>
        <end position="28"/>
    </location>
</feature>
<evidence type="ECO:0000313" key="2">
    <source>
        <dbReference type="EMBL" id="KAG8459642.1"/>
    </source>
</evidence>
<dbReference type="EMBL" id="JAGTXO010000039">
    <property type="protein sequence ID" value="KAG8459642.1"/>
    <property type="molecule type" value="Genomic_DNA"/>
</dbReference>
<reference evidence="2" key="1">
    <citation type="submission" date="2021-05" db="EMBL/GenBank/DDBJ databases">
        <title>The genome of the haptophyte Pavlova lutheri (Diacronema luteri, Pavlovales) - a model for lipid biosynthesis in eukaryotic algae.</title>
        <authorList>
            <person name="Hulatt C.J."/>
            <person name="Posewitz M.C."/>
        </authorList>
    </citation>
    <scope>NUCLEOTIDE SEQUENCE</scope>
    <source>
        <strain evidence="2">NIVA-4/92</strain>
    </source>
</reference>
<name>A0A8J5XAD9_DIALT</name>